<evidence type="ECO:0000256" key="9">
    <source>
        <dbReference type="ARBA" id="ARBA00022827"/>
    </source>
</evidence>
<evidence type="ECO:0000256" key="11">
    <source>
        <dbReference type="ARBA" id="ARBA00022982"/>
    </source>
</evidence>
<dbReference type="InterPro" id="IPR027417">
    <property type="entry name" value="P-loop_NTPase"/>
</dbReference>
<sequence>MASFVRISFCRLAGRGGTILSVNSNVGFVRSITSKTTRAAEKRPPKPAPWNYHEKSYTLLNYLFDKTSARFDDNSMVLVVEGPIAAGKTKVAKQLAAELDMLYLPEANLGMNYINNYGYDLRKLDPILPEMTRSFDVPDFLRNPKHKLTARFQIQQLITRLSQYVDALAHVFSTGQGVVLDRCVYSDFVFAEAMYNQGYLSKKAYKKYYEFRDNPMIELLRPHLIIYLDVPVPKVIENVKKRGISFEKGSPVINQQYLSVMEKHYMQSYLKEMSKHSELLVYDWSEEGDVEIVVEDIERINFNYDYQDQHLKDWDFRNEEDYAVLRHKYADQKYLIMNLTNIPCWDVPELLVEAEDADFYFRTINEAPGMKYENGYNTDLGDDGILFKSRVPHRNTLPPRERQLK</sequence>
<evidence type="ECO:0000256" key="10">
    <source>
        <dbReference type="ARBA" id="ARBA00022946"/>
    </source>
</evidence>
<proteinExistence type="inferred from homology"/>
<evidence type="ECO:0000256" key="2">
    <source>
        <dbReference type="ARBA" id="ARBA00003195"/>
    </source>
</evidence>
<evidence type="ECO:0000256" key="6">
    <source>
        <dbReference type="ARBA" id="ARBA00022448"/>
    </source>
</evidence>
<evidence type="ECO:0000256" key="4">
    <source>
        <dbReference type="ARBA" id="ARBA00008606"/>
    </source>
</evidence>
<keyword evidence="10" id="KW-0809">Transit peptide</keyword>
<gene>
    <name evidence="15" type="ORF">ACAOBT_LOCUS2901</name>
</gene>
<dbReference type="EMBL" id="CAKOFQ010006679">
    <property type="protein sequence ID" value="CAH1958875.1"/>
    <property type="molecule type" value="Genomic_DNA"/>
</dbReference>
<dbReference type="InterPro" id="IPR015828">
    <property type="entry name" value="NDUFA10"/>
</dbReference>
<keyword evidence="12 13" id="KW-0496">Mitochondrion</keyword>
<evidence type="ECO:0000313" key="16">
    <source>
        <dbReference type="Proteomes" id="UP001152888"/>
    </source>
</evidence>
<evidence type="ECO:0000256" key="13">
    <source>
        <dbReference type="PIRNR" id="PIRNR000543"/>
    </source>
</evidence>
<comment type="similarity">
    <text evidence="4 13">Belongs to the complex I NDUFA10 subunit family.</text>
</comment>
<evidence type="ECO:0000256" key="1">
    <source>
        <dbReference type="ARBA" id="ARBA00001974"/>
    </source>
</evidence>
<comment type="function">
    <text evidence="2 13">Accessory subunit of the mitochondrial membrane respiratory chain NADH dehydrogenase (Complex I), that is believed not to be involved in catalysis. Complex I functions in the transfer of electrons from NADH to the respiratory chain. The immediate electron acceptor for the enzyme is believed to be ubiquinone.</text>
</comment>
<dbReference type="PIRSF" id="PIRSF000543">
    <property type="entry name" value="NADH_UQ_42KD"/>
    <property type="match status" value="1"/>
</dbReference>
<keyword evidence="16" id="KW-1185">Reference proteome</keyword>
<dbReference type="SUPFAM" id="SSF52540">
    <property type="entry name" value="P-loop containing nucleoside triphosphate hydrolases"/>
    <property type="match status" value="1"/>
</dbReference>
<dbReference type="GO" id="GO:0005759">
    <property type="term" value="C:mitochondrial matrix"/>
    <property type="evidence" value="ECO:0007669"/>
    <property type="project" value="UniProtKB-SubCell"/>
</dbReference>
<name>A0A9P0NW43_ACAOB</name>
<keyword evidence="11 13" id="KW-0249">Electron transport</keyword>
<protein>
    <recommendedName>
        <fullName evidence="5 13">NADH dehydrogenase [ubiquinone] 1 alpha subcomplex subunit 10, mitochondrial</fullName>
    </recommendedName>
</protein>
<evidence type="ECO:0000256" key="3">
    <source>
        <dbReference type="ARBA" id="ARBA00004305"/>
    </source>
</evidence>
<dbReference type="GO" id="GO:0006120">
    <property type="term" value="P:mitochondrial electron transport, NADH to ubiquinone"/>
    <property type="evidence" value="ECO:0007669"/>
    <property type="project" value="InterPro"/>
</dbReference>
<evidence type="ECO:0000256" key="7">
    <source>
        <dbReference type="ARBA" id="ARBA00022630"/>
    </source>
</evidence>
<evidence type="ECO:0000259" key="14">
    <source>
        <dbReference type="Pfam" id="PF01712"/>
    </source>
</evidence>
<evidence type="ECO:0000256" key="8">
    <source>
        <dbReference type="ARBA" id="ARBA00022660"/>
    </source>
</evidence>
<keyword evidence="8 13" id="KW-0679">Respiratory chain</keyword>
<comment type="cofactor">
    <cofactor evidence="1 13">
        <name>FAD</name>
        <dbReference type="ChEBI" id="CHEBI:57692"/>
    </cofactor>
</comment>
<evidence type="ECO:0000313" key="15">
    <source>
        <dbReference type="EMBL" id="CAH1958875.1"/>
    </source>
</evidence>
<keyword evidence="9 13" id="KW-0274">FAD</keyword>
<dbReference type="OrthoDB" id="17400at2759"/>
<dbReference type="Gene3D" id="3.40.50.300">
    <property type="entry name" value="P-loop containing nucleotide triphosphate hydrolases"/>
    <property type="match status" value="1"/>
</dbReference>
<accession>A0A9P0NW43</accession>
<organism evidence="15 16">
    <name type="scientific">Acanthoscelides obtectus</name>
    <name type="common">Bean weevil</name>
    <name type="synonym">Bruchus obtectus</name>
    <dbReference type="NCBI Taxonomy" id="200917"/>
    <lineage>
        <taxon>Eukaryota</taxon>
        <taxon>Metazoa</taxon>
        <taxon>Ecdysozoa</taxon>
        <taxon>Arthropoda</taxon>
        <taxon>Hexapoda</taxon>
        <taxon>Insecta</taxon>
        <taxon>Pterygota</taxon>
        <taxon>Neoptera</taxon>
        <taxon>Endopterygota</taxon>
        <taxon>Coleoptera</taxon>
        <taxon>Polyphaga</taxon>
        <taxon>Cucujiformia</taxon>
        <taxon>Chrysomeloidea</taxon>
        <taxon>Chrysomelidae</taxon>
        <taxon>Bruchinae</taxon>
        <taxon>Bruchini</taxon>
        <taxon>Acanthoscelides</taxon>
    </lineage>
</organism>
<dbReference type="InterPro" id="IPR050566">
    <property type="entry name" value="Deoxyribonucleoside_kinase"/>
</dbReference>
<feature type="domain" description="Deoxynucleoside kinase" evidence="14">
    <location>
        <begin position="78"/>
        <end position="301"/>
    </location>
</feature>
<dbReference type="AlphaFoldDB" id="A0A9P0NW43"/>
<evidence type="ECO:0000256" key="12">
    <source>
        <dbReference type="ARBA" id="ARBA00023128"/>
    </source>
</evidence>
<dbReference type="Pfam" id="PF01712">
    <property type="entry name" value="dNK"/>
    <property type="match status" value="1"/>
</dbReference>
<keyword evidence="6 13" id="KW-0813">Transport</keyword>
<dbReference type="PANTHER" id="PTHR10513:SF15">
    <property type="entry name" value="NADH DEHYDROGENASE [UBIQUINONE] 1 ALPHA SUBCOMPLEX SUBUNIT 10, MITOCHONDRIAL"/>
    <property type="match status" value="1"/>
</dbReference>
<comment type="subcellular location">
    <subcellularLocation>
        <location evidence="3 13">Mitochondrion matrix</location>
    </subcellularLocation>
</comment>
<comment type="caution">
    <text evidence="15">The sequence shown here is derived from an EMBL/GenBank/DDBJ whole genome shotgun (WGS) entry which is preliminary data.</text>
</comment>
<dbReference type="InterPro" id="IPR031314">
    <property type="entry name" value="DNK_dom"/>
</dbReference>
<reference evidence="15" key="1">
    <citation type="submission" date="2022-03" db="EMBL/GenBank/DDBJ databases">
        <authorList>
            <person name="Sayadi A."/>
        </authorList>
    </citation>
    <scope>NUCLEOTIDE SEQUENCE</scope>
</reference>
<dbReference type="Proteomes" id="UP001152888">
    <property type="component" value="Unassembled WGS sequence"/>
</dbReference>
<keyword evidence="7 13" id="KW-0285">Flavoprotein</keyword>
<evidence type="ECO:0000256" key="5">
    <source>
        <dbReference type="ARBA" id="ARBA00017279"/>
    </source>
</evidence>
<dbReference type="PANTHER" id="PTHR10513">
    <property type="entry name" value="DEOXYNUCLEOSIDE KINASE"/>
    <property type="match status" value="1"/>
</dbReference>